<evidence type="ECO:0000256" key="4">
    <source>
        <dbReference type="ARBA" id="ARBA00012086"/>
    </source>
</evidence>
<sequence length="320" mass="33728">MGTKYSAICGSLVALVTPMTSDGAIEWDIFRKLIDWHIEQGTDGLVIMGSTGETATISTDDHIELIRVSVEHAAGRIPIIGGTGANSTSEAIELTRAAQKVGVAACLSVVPYYNKPTQAGIYQHFRAVVEAGDGPVILYDVPSRTITSMTVETILALSEVDGVVGLKDATGDIGRANELLHRLPPSFSIYSGDDATAAALILMGAKGNISVTANILPTRMHELCTAALAGDLATVRSLSRRMAAINQALFIESNPIPVKWAMARMGLIPEGMRLPLTPLSAQYVDTVTSAMGDAGIRLHSPGPGFDLIDPPPARRSPASQ</sequence>
<evidence type="ECO:0000256" key="15">
    <source>
        <dbReference type="PIRSR" id="PIRSR001365-2"/>
    </source>
</evidence>
<keyword evidence="6 12" id="KW-0028">Amino-acid biosynthesis</keyword>
<comment type="subcellular location">
    <subcellularLocation>
        <location evidence="12">Cytoplasm</location>
    </subcellularLocation>
</comment>
<dbReference type="PIRSF" id="PIRSF001365">
    <property type="entry name" value="DHDPS"/>
    <property type="match status" value="1"/>
</dbReference>
<feature type="active site" description="Proton donor/acceptor" evidence="12 14">
    <location>
        <position position="139"/>
    </location>
</feature>
<feature type="region of interest" description="Disordered" evidence="16">
    <location>
        <begin position="301"/>
        <end position="320"/>
    </location>
</feature>
<dbReference type="PRINTS" id="PR00146">
    <property type="entry name" value="DHPICSNTHASE"/>
</dbReference>
<dbReference type="EC" id="4.3.3.7" evidence="4 12"/>
<feature type="binding site" evidence="12 15">
    <location>
        <position position="209"/>
    </location>
    <ligand>
        <name>pyruvate</name>
        <dbReference type="ChEBI" id="CHEBI:15361"/>
    </ligand>
</feature>
<evidence type="ECO:0000256" key="6">
    <source>
        <dbReference type="ARBA" id="ARBA00022605"/>
    </source>
</evidence>
<evidence type="ECO:0000256" key="1">
    <source>
        <dbReference type="ARBA" id="ARBA00003294"/>
    </source>
</evidence>
<name>W6R260_ECTO5</name>
<dbReference type="Proteomes" id="UP000032841">
    <property type="component" value="Chromosome"/>
</dbReference>
<comment type="subunit">
    <text evidence="12">Homotetramer; dimer of dimers.</text>
</comment>
<dbReference type="CDD" id="cd00950">
    <property type="entry name" value="DHDPS"/>
    <property type="match status" value="1"/>
</dbReference>
<dbReference type="PROSITE" id="PS00666">
    <property type="entry name" value="DHDPS_2"/>
    <property type="match status" value="1"/>
</dbReference>
<feature type="binding site" evidence="12 15">
    <location>
        <position position="51"/>
    </location>
    <ligand>
        <name>pyruvate</name>
        <dbReference type="ChEBI" id="CHEBI:15361"/>
    </ligand>
</feature>
<dbReference type="OrthoDB" id="9782828at2"/>
<dbReference type="UniPathway" id="UPA00034">
    <property type="reaction ID" value="UER00017"/>
</dbReference>
<dbReference type="GO" id="GO:0019877">
    <property type="term" value="P:diaminopimelate biosynthetic process"/>
    <property type="evidence" value="ECO:0007669"/>
    <property type="project" value="UniProtKB-UniRule"/>
</dbReference>
<evidence type="ECO:0000256" key="10">
    <source>
        <dbReference type="ARBA" id="ARBA00023270"/>
    </source>
</evidence>
<comment type="pathway">
    <text evidence="2 12">Amino-acid biosynthesis; L-lysine biosynthesis via DAP pathway; (S)-tetrahydrodipicolinate from L-aspartate: step 3/4.</text>
</comment>
<dbReference type="SMART" id="SM01130">
    <property type="entry name" value="DHDPS"/>
    <property type="match status" value="1"/>
</dbReference>
<dbReference type="KEGG" id="ppse:BN5_1907"/>
<evidence type="ECO:0000256" key="9">
    <source>
        <dbReference type="ARBA" id="ARBA00023239"/>
    </source>
</evidence>
<dbReference type="eggNOG" id="COG0329">
    <property type="taxonomic scope" value="Bacteria"/>
</dbReference>
<dbReference type="InterPro" id="IPR002220">
    <property type="entry name" value="DapA-like"/>
</dbReference>
<dbReference type="Pfam" id="PF00701">
    <property type="entry name" value="DHDPS"/>
    <property type="match status" value="1"/>
</dbReference>
<dbReference type="PANTHER" id="PTHR12128:SF66">
    <property type="entry name" value="4-HYDROXY-2-OXOGLUTARATE ALDOLASE, MITOCHONDRIAL"/>
    <property type="match status" value="1"/>
</dbReference>
<dbReference type="SUPFAM" id="SSF51569">
    <property type="entry name" value="Aldolase"/>
    <property type="match status" value="1"/>
</dbReference>
<keyword evidence="9 12" id="KW-0456">Lyase</keyword>
<dbReference type="InterPro" id="IPR020625">
    <property type="entry name" value="Schiff_base-form_aldolases_AS"/>
</dbReference>
<evidence type="ECO:0000256" key="3">
    <source>
        <dbReference type="ARBA" id="ARBA00007592"/>
    </source>
</evidence>
<evidence type="ECO:0000256" key="7">
    <source>
        <dbReference type="ARBA" id="ARBA00022915"/>
    </source>
</evidence>
<evidence type="ECO:0000313" key="18">
    <source>
        <dbReference type="Proteomes" id="UP000032841"/>
    </source>
</evidence>
<feature type="site" description="Part of a proton relay during catalysis" evidence="12">
    <location>
        <position position="50"/>
    </location>
</feature>
<dbReference type="AlphaFoldDB" id="W6R260"/>
<evidence type="ECO:0000313" key="17">
    <source>
        <dbReference type="EMBL" id="CDM40481.1"/>
    </source>
</evidence>
<dbReference type="HAMAP" id="MF_00418">
    <property type="entry name" value="DapA"/>
    <property type="match status" value="1"/>
</dbReference>
<evidence type="ECO:0000256" key="2">
    <source>
        <dbReference type="ARBA" id="ARBA00005120"/>
    </source>
</evidence>
<dbReference type="GO" id="GO:0008840">
    <property type="term" value="F:4-hydroxy-tetrahydrodipicolinate synthase activity"/>
    <property type="evidence" value="ECO:0007669"/>
    <property type="project" value="UniProtKB-UniRule"/>
</dbReference>
<comment type="similarity">
    <text evidence="3 12 13">Belongs to the DapA family.</text>
</comment>
<evidence type="ECO:0000256" key="13">
    <source>
        <dbReference type="PIRNR" id="PIRNR001365"/>
    </source>
</evidence>
<evidence type="ECO:0000256" key="8">
    <source>
        <dbReference type="ARBA" id="ARBA00023154"/>
    </source>
</evidence>
<evidence type="ECO:0000256" key="11">
    <source>
        <dbReference type="ARBA" id="ARBA00047836"/>
    </source>
</evidence>
<evidence type="ECO:0000256" key="12">
    <source>
        <dbReference type="HAMAP-Rule" id="MF_00418"/>
    </source>
</evidence>
<evidence type="ECO:0000256" key="5">
    <source>
        <dbReference type="ARBA" id="ARBA00022490"/>
    </source>
</evidence>
<dbReference type="Gene3D" id="3.20.20.70">
    <property type="entry name" value="Aldolase class I"/>
    <property type="match status" value="1"/>
</dbReference>
<dbReference type="EMBL" id="HG916826">
    <property type="protein sequence ID" value="CDM40481.1"/>
    <property type="molecule type" value="Genomic_DNA"/>
</dbReference>
<dbReference type="InterPro" id="IPR005263">
    <property type="entry name" value="DapA"/>
</dbReference>
<reference evidence="17 18" key="1">
    <citation type="submission" date="2013-11" db="EMBL/GenBank/DDBJ databases">
        <title>Complete genome sequence of the cyanide-degrading bacterium Pseudomonas pseudoalcaligenes CECT 5344.</title>
        <authorList>
            <person name="Wibberg D."/>
            <person name="Puehler A."/>
            <person name="Schlueter A."/>
        </authorList>
    </citation>
    <scope>NUCLEOTIDE SEQUENCE [LARGE SCALE GENOMIC DNA]</scope>
    <source>
        <strain evidence="18">CECT 5344</strain>
    </source>
</reference>
<dbReference type="PANTHER" id="PTHR12128">
    <property type="entry name" value="DIHYDRODIPICOLINATE SYNTHASE"/>
    <property type="match status" value="1"/>
</dbReference>
<keyword evidence="10 12" id="KW-0704">Schiff base</keyword>
<organism evidence="17 18">
    <name type="scientific">Ectopseudomonas oleovorans (strain CECT 5344)</name>
    <name type="common">Pseudomonas pseudoalcaligenes</name>
    <dbReference type="NCBI Taxonomy" id="1182590"/>
    <lineage>
        <taxon>Bacteria</taxon>
        <taxon>Pseudomonadati</taxon>
        <taxon>Pseudomonadota</taxon>
        <taxon>Gammaproteobacteria</taxon>
        <taxon>Pseudomonadales</taxon>
        <taxon>Pseudomonadaceae</taxon>
        <taxon>Ectopseudomonas</taxon>
    </lineage>
</organism>
<dbReference type="HOGENOM" id="CLU_049343_7_1_6"/>
<evidence type="ECO:0000256" key="14">
    <source>
        <dbReference type="PIRSR" id="PIRSR001365-1"/>
    </source>
</evidence>
<accession>W6R260</accession>
<comment type="caution">
    <text evidence="12">Was originally thought to be a dihydrodipicolinate synthase (DHDPS), catalyzing the condensation of (S)-aspartate-beta-semialdehyde [(S)-ASA] and pyruvate to dihydrodipicolinate (DHDP). However, it was shown in E.coli that the product of the enzymatic reaction is not dihydrodipicolinate but in fact (4S)-4-hydroxy-2,3,4,5-tetrahydro-(2S)-dipicolinic acid (HTPA), and that the consecutive dehydration reaction leading to DHDP is not spontaneous but catalyzed by DapB.</text>
</comment>
<feature type="active site" description="Schiff-base intermediate with substrate" evidence="12 14">
    <location>
        <position position="167"/>
    </location>
</feature>
<keyword evidence="5 12" id="KW-0963">Cytoplasm</keyword>
<gene>
    <name evidence="17" type="primary">dapA1</name>
    <name evidence="12" type="synonym">dapA</name>
    <name evidence="17" type="ORF">BN5_1907</name>
</gene>
<dbReference type="NCBIfam" id="TIGR00674">
    <property type="entry name" value="dapA"/>
    <property type="match status" value="1"/>
</dbReference>
<protein>
    <recommendedName>
        <fullName evidence="4 12">4-hydroxy-tetrahydrodipicolinate synthase</fullName>
        <shortName evidence="12">HTPA synthase</shortName>
        <ecNumber evidence="4 12">4.3.3.7</ecNumber>
    </recommendedName>
</protein>
<proteinExistence type="inferred from homology"/>
<comment type="function">
    <text evidence="1 12">Catalyzes the condensation of (S)-aspartate-beta-semialdehyde [(S)-ASA] and pyruvate to 4-hydroxy-tetrahydrodipicolinate (HTPA).</text>
</comment>
<dbReference type="InterPro" id="IPR013785">
    <property type="entry name" value="Aldolase_TIM"/>
</dbReference>
<dbReference type="GO" id="GO:0005829">
    <property type="term" value="C:cytosol"/>
    <property type="evidence" value="ECO:0007669"/>
    <property type="project" value="TreeGrafter"/>
</dbReference>
<feature type="site" description="Part of a proton relay during catalysis" evidence="12">
    <location>
        <position position="113"/>
    </location>
</feature>
<keyword evidence="8 12" id="KW-0457">Lysine biosynthesis</keyword>
<evidence type="ECO:0000256" key="16">
    <source>
        <dbReference type="SAM" id="MobiDB-lite"/>
    </source>
</evidence>
<comment type="catalytic activity">
    <reaction evidence="11 12">
        <text>L-aspartate 4-semialdehyde + pyruvate = (2S,4S)-4-hydroxy-2,3,4,5-tetrahydrodipicolinate + H2O + H(+)</text>
        <dbReference type="Rhea" id="RHEA:34171"/>
        <dbReference type="ChEBI" id="CHEBI:15361"/>
        <dbReference type="ChEBI" id="CHEBI:15377"/>
        <dbReference type="ChEBI" id="CHEBI:15378"/>
        <dbReference type="ChEBI" id="CHEBI:67139"/>
        <dbReference type="ChEBI" id="CHEBI:537519"/>
        <dbReference type="EC" id="4.3.3.7"/>
    </reaction>
</comment>
<dbReference type="GO" id="GO:0009089">
    <property type="term" value="P:lysine biosynthetic process via diaminopimelate"/>
    <property type="evidence" value="ECO:0007669"/>
    <property type="project" value="UniProtKB-UniRule"/>
</dbReference>
<keyword evidence="7 12" id="KW-0220">Diaminopimelate biosynthesis</keyword>